<feature type="repeat" description="TPR" evidence="3">
    <location>
        <begin position="169"/>
        <end position="202"/>
    </location>
</feature>
<evidence type="ECO:0000256" key="2">
    <source>
        <dbReference type="ARBA" id="ARBA00022803"/>
    </source>
</evidence>
<dbReference type="InterPro" id="IPR011990">
    <property type="entry name" value="TPR-like_helical_dom_sf"/>
</dbReference>
<dbReference type="RefSeq" id="WP_354660979.1">
    <property type="nucleotide sequence ID" value="NZ_JBEXAC010000001.1"/>
</dbReference>
<dbReference type="Pfam" id="PF13432">
    <property type="entry name" value="TPR_16"/>
    <property type="match status" value="1"/>
</dbReference>
<dbReference type="Proteomes" id="UP001549749">
    <property type="component" value="Unassembled WGS sequence"/>
</dbReference>
<dbReference type="Pfam" id="PF13181">
    <property type="entry name" value="TPR_8"/>
    <property type="match status" value="1"/>
</dbReference>
<feature type="chain" id="PRO_5046161128" evidence="4">
    <location>
        <begin position="23"/>
        <end position="234"/>
    </location>
</feature>
<keyword evidence="6" id="KW-1185">Reference proteome</keyword>
<dbReference type="PANTHER" id="PTHR44858:SF1">
    <property type="entry name" value="UDP-N-ACETYLGLUCOSAMINE--PEPTIDE N-ACETYLGLUCOSAMINYLTRANSFERASE SPINDLY-RELATED"/>
    <property type="match status" value="1"/>
</dbReference>
<evidence type="ECO:0000313" key="6">
    <source>
        <dbReference type="Proteomes" id="UP001549749"/>
    </source>
</evidence>
<keyword evidence="4" id="KW-0732">Signal</keyword>
<dbReference type="SUPFAM" id="SSF48452">
    <property type="entry name" value="TPR-like"/>
    <property type="match status" value="1"/>
</dbReference>
<name>A0ABV2T888_9BACT</name>
<evidence type="ECO:0000313" key="5">
    <source>
        <dbReference type="EMBL" id="MET6998344.1"/>
    </source>
</evidence>
<keyword evidence="2 3" id="KW-0802">TPR repeat</keyword>
<dbReference type="Gene3D" id="1.25.40.10">
    <property type="entry name" value="Tetratricopeptide repeat domain"/>
    <property type="match status" value="2"/>
</dbReference>
<dbReference type="PROSITE" id="PS50005">
    <property type="entry name" value="TPR"/>
    <property type="match status" value="1"/>
</dbReference>
<gene>
    <name evidence="5" type="ORF">ABR189_13235</name>
</gene>
<dbReference type="Pfam" id="PF13414">
    <property type="entry name" value="TPR_11"/>
    <property type="match status" value="1"/>
</dbReference>
<accession>A0ABV2T888</accession>
<dbReference type="EMBL" id="JBEXAC010000001">
    <property type="protein sequence ID" value="MET6998344.1"/>
    <property type="molecule type" value="Genomic_DNA"/>
</dbReference>
<comment type="caution">
    <text evidence="5">The sequence shown here is derived from an EMBL/GenBank/DDBJ whole genome shotgun (WGS) entry which is preliminary data.</text>
</comment>
<evidence type="ECO:0000256" key="3">
    <source>
        <dbReference type="PROSITE-ProRule" id="PRU00339"/>
    </source>
</evidence>
<dbReference type="PANTHER" id="PTHR44858">
    <property type="entry name" value="TETRATRICOPEPTIDE REPEAT PROTEIN 6"/>
    <property type="match status" value="1"/>
</dbReference>
<feature type="signal peptide" evidence="4">
    <location>
        <begin position="1"/>
        <end position="22"/>
    </location>
</feature>
<organism evidence="5 6">
    <name type="scientific">Chitinophaga defluvii</name>
    <dbReference type="NCBI Taxonomy" id="3163343"/>
    <lineage>
        <taxon>Bacteria</taxon>
        <taxon>Pseudomonadati</taxon>
        <taxon>Bacteroidota</taxon>
        <taxon>Chitinophagia</taxon>
        <taxon>Chitinophagales</taxon>
        <taxon>Chitinophagaceae</taxon>
        <taxon>Chitinophaga</taxon>
    </lineage>
</organism>
<proteinExistence type="predicted"/>
<dbReference type="InterPro" id="IPR019734">
    <property type="entry name" value="TPR_rpt"/>
</dbReference>
<sequence length="234" mass="25914">MTYRLILCLFLSSGIVMQSTMAAVITPLNDKAKALYKEGLALKKSGNLEGALECFIGAIKRNSGFAGAYLEAARIHAQLENYQESIYYYQADLKIDSLQATAWYELGMICFNTQDFGAALRAFEKAGSQGIATDATFHFNIGVTCLQLQQIARGIKHLQAAQALHPADTQITHSLAHAYFRQGKYAAAIEQWNKVVQLEPQNAFAWFMLGKSYIEIGEREKGYALCDKATANSY</sequence>
<keyword evidence="1" id="KW-0677">Repeat</keyword>
<dbReference type="SMART" id="SM00028">
    <property type="entry name" value="TPR"/>
    <property type="match status" value="5"/>
</dbReference>
<dbReference type="InterPro" id="IPR050498">
    <property type="entry name" value="Ycf3"/>
</dbReference>
<evidence type="ECO:0000256" key="4">
    <source>
        <dbReference type="SAM" id="SignalP"/>
    </source>
</evidence>
<evidence type="ECO:0000256" key="1">
    <source>
        <dbReference type="ARBA" id="ARBA00022737"/>
    </source>
</evidence>
<reference evidence="5 6" key="1">
    <citation type="submission" date="2024-06" db="EMBL/GenBank/DDBJ databases">
        <title>Chitinophaga defluvii sp. nov., isolated from municipal sewage.</title>
        <authorList>
            <person name="Zhang L."/>
        </authorList>
    </citation>
    <scope>NUCLEOTIDE SEQUENCE [LARGE SCALE GENOMIC DNA]</scope>
    <source>
        <strain evidence="5 6">H8</strain>
    </source>
</reference>
<protein>
    <submittedName>
        <fullName evidence="5">Tetratricopeptide repeat protein</fullName>
    </submittedName>
</protein>